<dbReference type="GO" id="GO:0003700">
    <property type="term" value="F:DNA-binding transcription factor activity"/>
    <property type="evidence" value="ECO:0007669"/>
    <property type="project" value="InterPro"/>
</dbReference>
<dbReference type="InterPro" id="IPR036390">
    <property type="entry name" value="WH_DNA-bd_sf"/>
</dbReference>
<dbReference type="KEGG" id="naer:MJ1_0235"/>
<dbReference type="RefSeq" id="WP_258393439.1">
    <property type="nucleotide sequence ID" value="NZ_AP019769.1"/>
</dbReference>
<dbReference type="InterPro" id="IPR036388">
    <property type="entry name" value="WH-like_DNA-bd_sf"/>
</dbReference>
<dbReference type="CDD" id="cd00090">
    <property type="entry name" value="HTH_ARSR"/>
    <property type="match status" value="1"/>
</dbReference>
<evidence type="ECO:0000259" key="1">
    <source>
        <dbReference type="PROSITE" id="PS50987"/>
    </source>
</evidence>
<dbReference type="GeneID" id="74568186"/>
<evidence type="ECO:0000313" key="3">
    <source>
        <dbReference type="Proteomes" id="UP001055553"/>
    </source>
</evidence>
<dbReference type="SUPFAM" id="SSF46785">
    <property type="entry name" value="Winged helix' DNA-binding domain"/>
    <property type="match status" value="1"/>
</dbReference>
<dbReference type="EMBL" id="AP019769">
    <property type="protein sequence ID" value="BBL45406.1"/>
    <property type="molecule type" value="Genomic_DNA"/>
</dbReference>
<dbReference type="Proteomes" id="UP001055553">
    <property type="component" value="Chromosome"/>
</dbReference>
<dbReference type="Pfam" id="PF01022">
    <property type="entry name" value="HTH_5"/>
    <property type="match status" value="1"/>
</dbReference>
<feature type="domain" description="HTH arsR-type" evidence="1">
    <location>
        <begin position="1"/>
        <end position="82"/>
    </location>
</feature>
<sequence length="246" mass="28763">MNEIEERLLSALRQHPYGLTISELSKNFKINRITLSKHLEVLKERGYLNYRNVGKAKVWYINEDVNFLEMIHGDVMLTKLIKLDRNSFLSIADIKFLILPSEILQVLYLQSLEINNVNFIRDVGKRFGILMATTYKMYSGVERILNEDLLNEIIKLYEKIGFGKIEEIFIDIKTLDIIINLSSSIEALILKDIEDLLKEKNTEIKEYFTEGYFEGLLSTLFGIPMLSINKKTIYNEDKTEIVIRRK</sequence>
<dbReference type="SUPFAM" id="SSF111126">
    <property type="entry name" value="Ligand-binding domain in the NO signalling and Golgi transport"/>
    <property type="match status" value="1"/>
</dbReference>
<organism evidence="2 3">
    <name type="scientific">Nanobdella aerobiophila</name>
    <dbReference type="NCBI Taxonomy" id="2586965"/>
    <lineage>
        <taxon>Archaea</taxon>
        <taxon>Nanobdellota</taxon>
        <taxon>Nanobdellia</taxon>
        <taxon>Nanobdellales</taxon>
        <taxon>Nanobdellaceae</taxon>
        <taxon>Nanobdella</taxon>
    </lineage>
</organism>
<name>A0A915SKK5_9ARCH</name>
<proteinExistence type="predicted"/>
<evidence type="ECO:0000313" key="2">
    <source>
        <dbReference type="EMBL" id="BBL45406.1"/>
    </source>
</evidence>
<keyword evidence="3" id="KW-1185">Reference proteome</keyword>
<dbReference type="AlphaFoldDB" id="A0A915SKK5"/>
<gene>
    <name evidence="2" type="ORF">MJ1_0235</name>
</gene>
<dbReference type="InterPro" id="IPR011991">
    <property type="entry name" value="ArsR-like_HTH"/>
</dbReference>
<protein>
    <submittedName>
        <fullName evidence="2">4-vinyl reductase</fullName>
    </submittedName>
</protein>
<dbReference type="Gene3D" id="1.10.10.10">
    <property type="entry name" value="Winged helix-like DNA-binding domain superfamily/Winged helix DNA-binding domain"/>
    <property type="match status" value="1"/>
</dbReference>
<accession>A0A915SKK5</accession>
<dbReference type="InterPro" id="IPR001845">
    <property type="entry name" value="HTH_ArsR_DNA-bd_dom"/>
</dbReference>
<reference evidence="3" key="1">
    <citation type="journal article" date="2022" name="Int. J. Syst. Evol. Microbiol.">
        <title>Nanobdella aerobiophila gen. nov., sp. nov., a thermoacidophilic, obligate ectosymbiotic archaeon, and proposal of Nanobdellaceae fam. nov., Nanobdellales ord. nov. and Nanobdellia class. nov.</title>
        <authorList>
            <person name="Kato S."/>
            <person name="Ogasawara A."/>
            <person name="Itoh T."/>
            <person name="Sakai H.D."/>
            <person name="Shimizu M."/>
            <person name="Yuki M."/>
            <person name="Kaneko M."/>
            <person name="Takashina T."/>
            <person name="Ohkuma M."/>
        </authorList>
    </citation>
    <scope>NUCLEOTIDE SEQUENCE [LARGE SCALE GENOMIC DNA]</scope>
    <source>
        <strain evidence="3">MJ1</strain>
    </source>
</reference>
<dbReference type="InterPro" id="IPR024096">
    <property type="entry name" value="NO_sig/Golgi_transp_ligand-bd"/>
</dbReference>
<dbReference type="PROSITE" id="PS50987">
    <property type="entry name" value="HTH_ARSR_2"/>
    <property type="match status" value="1"/>
</dbReference>
<dbReference type="Gene3D" id="3.30.1380.20">
    <property type="entry name" value="Trafficking protein particle complex subunit 3"/>
    <property type="match status" value="1"/>
</dbReference>